<evidence type="ECO:0000256" key="12">
    <source>
        <dbReference type="ARBA" id="ARBA00023012"/>
    </source>
</evidence>
<keyword evidence="12" id="KW-0902">Two-component regulatory system</keyword>
<comment type="catalytic activity">
    <reaction evidence="1">
        <text>ATP + protein L-histidine = ADP + protein N-phospho-L-histidine.</text>
        <dbReference type="EC" id="2.7.13.3"/>
    </reaction>
</comment>
<keyword evidence="9" id="KW-0418">Kinase</keyword>
<keyword evidence="7 14" id="KW-0812">Transmembrane</keyword>
<comment type="subcellular location">
    <subcellularLocation>
        <location evidence="2">Cell membrane</location>
        <topology evidence="2">Multi-pass membrane protein</topology>
    </subcellularLocation>
</comment>
<dbReference type="Pfam" id="PF00672">
    <property type="entry name" value="HAMP"/>
    <property type="match status" value="1"/>
</dbReference>
<dbReference type="SUPFAM" id="SSF158472">
    <property type="entry name" value="HAMP domain-like"/>
    <property type="match status" value="1"/>
</dbReference>
<dbReference type="Gene3D" id="1.10.287.130">
    <property type="match status" value="1"/>
</dbReference>
<evidence type="ECO:0000256" key="1">
    <source>
        <dbReference type="ARBA" id="ARBA00000085"/>
    </source>
</evidence>
<gene>
    <name evidence="17" type="ORF">G4Y79_05610</name>
</gene>
<dbReference type="InterPro" id="IPR005467">
    <property type="entry name" value="His_kinase_dom"/>
</dbReference>
<dbReference type="RefSeq" id="WP_195171920.1">
    <property type="nucleotide sequence ID" value="NZ_CP062983.1"/>
</dbReference>
<dbReference type="Proteomes" id="UP000594468">
    <property type="component" value="Chromosome"/>
</dbReference>
<evidence type="ECO:0000256" key="5">
    <source>
        <dbReference type="ARBA" id="ARBA00022553"/>
    </source>
</evidence>
<dbReference type="PROSITE" id="PS50109">
    <property type="entry name" value="HIS_KIN"/>
    <property type="match status" value="1"/>
</dbReference>
<dbReference type="EC" id="2.7.13.3" evidence="3"/>
<dbReference type="InterPro" id="IPR003660">
    <property type="entry name" value="HAMP_dom"/>
</dbReference>
<dbReference type="FunFam" id="3.30.565.10:FF:000023">
    <property type="entry name" value="PAS domain-containing sensor histidine kinase"/>
    <property type="match status" value="1"/>
</dbReference>
<dbReference type="Pfam" id="PF00512">
    <property type="entry name" value="HisKA"/>
    <property type="match status" value="1"/>
</dbReference>
<keyword evidence="13 14" id="KW-0472">Membrane</keyword>
<dbReference type="GO" id="GO:0005886">
    <property type="term" value="C:plasma membrane"/>
    <property type="evidence" value="ECO:0007669"/>
    <property type="project" value="UniProtKB-SubCell"/>
</dbReference>
<evidence type="ECO:0000256" key="9">
    <source>
        <dbReference type="ARBA" id="ARBA00022777"/>
    </source>
</evidence>
<evidence type="ECO:0000259" key="16">
    <source>
        <dbReference type="PROSITE" id="PS50885"/>
    </source>
</evidence>
<keyword evidence="18" id="KW-1185">Reference proteome</keyword>
<accession>A0A7S8EBF3</accession>
<dbReference type="InterPro" id="IPR029151">
    <property type="entry name" value="Sensor-like_sf"/>
</dbReference>
<keyword evidence="10" id="KW-0067">ATP-binding</keyword>
<evidence type="ECO:0000259" key="15">
    <source>
        <dbReference type="PROSITE" id="PS50109"/>
    </source>
</evidence>
<dbReference type="PANTHER" id="PTHR43047">
    <property type="entry name" value="TWO-COMPONENT HISTIDINE PROTEIN KINASE"/>
    <property type="match status" value="1"/>
</dbReference>
<dbReference type="InterPro" id="IPR003661">
    <property type="entry name" value="HisK_dim/P_dom"/>
</dbReference>
<evidence type="ECO:0000256" key="2">
    <source>
        <dbReference type="ARBA" id="ARBA00004651"/>
    </source>
</evidence>
<evidence type="ECO:0000256" key="13">
    <source>
        <dbReference type="ARBA" id="ARBA00023136"/>
    </source>
</evidence>
<dbReference type="SMART" id="SM00304">
    <property type="entry name" value="HAMP"/>
    <property type="match status" value="1"/>
</dbReference>
<dbReference type="KEGG" id="pmet:G4Y79_05610"/>
<dbReference type="PRINTS" id="PR00344">
    <property type="entry name" value="BCTRLSENSOR"/>
</dbReference>
<dbReference type="PROSITE" id="PS50885">
    <property type="entry name" value="HAMP"/>
    <property type="match status" value="1"/>
</dbReference>
<dbReference type="SUPFAM" id="SSF55874">
    <property type="entry name" value="ATPase domain of HSP90 chaperone/DNA topoisomerase II/histidine kinase"/>
    <property type="match status" value="1"/>
</dbReference>
<protein>
    <recommendedName>
        <fullName evidence="3">histidine kinase</fullName>
        <ecNumber evidence="3">2.7.13.3</ecNumber>
    </recommendedName>
</protein>
<evidence type="ECO:0000256" key="14">
    <source>
        <dbReference type="SAM" id="Phobius"/>
    </source>
</evidence>
<evidence type="ECO:0000313" key="17">
    <source>
        <dbReference type="EMBL" id="QPC83856.1"/>
    </source>
</evidence>
<dbReference type="SMART" id="SM00388">
    <property type="entry name" value="HisKA"/>
    <property type="match status" value="1"/>
</dbReference>
<evidence type="ECO:0000256" key="4">
    <source>
        <dbReference type="ARBA" id="ARBA00022475"/>
    </source>
</evidence>
<keyword evidence="8" id="KW-0547">Nucleotide-binding</keyword>
<dbReference type="Gene3D" id="3.30.565.10">
    <property type="entry name" value="Histidine kinase-like ATPase, C-terminal domain"/>
    <property type="match status" value="1"/>
</dbReference>
<feature type="domain" description="HAMP" evidence="16">
    <location>
        <begin position="313"/>
        <end position="365"/>
    </location>
</feature>
<dbReference type="InterPro" id="IPR036097">
    <property type="entry name" value="HisK_dim/P_sf"/>
</dbReference>
<feature type="transmembrane region" description="Helical" evidence="14">
    <location>
        <begin position="289"/>
        <end position="309"/>
    </location>
</feature>
<dbReference type="AlphaFoldDB" id="A0A7S8EBF3"/>
<dbReference type="InterPro" id="IPR036890">
    <property type="entry name" value="HATPase_C_sf"/>
</dbReference>
<dbReference type="CDD" id="cd16922">
    <property type="entry name" value="HATPase_EvgS-ArcB-TorS-like"/>
    <property type="match status" value="1"/>
</dbReference>
<feature type="transmembrane region" description="Helical" evidence="14">
    <location>
        <begin position="7"/>
        <end position="31"/>
    </location>
</feature>
<keyword evidence="5" id="KW-0597">Phosphoprotein</keyword>
<evidence type="ECO:0000256" key="6">
    <source>
        <dbReference type="ARBA" id="ARBA00022679"/>
    </source>
</evidence>
<name>A0A7S8EBF3_9CHLR</name>
<evidence type="ECO:0000256" key="11">
    <source>
        <dbReference type="ARBA" id="ARBA00022989"/>
    </source>
</evidence>
<evidence type="ECO:0000313" key="18">
    <source>
        <dbReference type="Proteomes" id="UP000594468"/>
    </source>
</evidence>
<dbReference type="GO" id="GO:0000155">
    <property type="term" value="F:phosphorelay sensor kinase activity"/>
    <property type="evidence" value="ECO:0007669"/>
    <property type="project" value="InterPro"/>
</dbReference>
<dbReference type="CDD" id="cd00082">
    <property type="entry name" value="HisKA"/>
    <property type="match status" value="1"/>
</dbReference>
<dbReference type="InterPro" id="IPR004358">
    <property type="entry name" value="Sig_transdc_His_kin-like_C"/>
</dbReference>
<keyword evidence="4" id="KW-1003">Cell membrane</keyword>
<dbReference type="GO" id="GO:0005524">
    <property type="term" value="F:ATP binding"/>
    <property type="evidence" value="ECO:0007669"/>
    <property type="project" value="UniProtKB-KW"/>
</dbReference>
<evidence type="ECO:0000256" key="10">
    <source>
        <dbReference type="ARBA" id="ARBA00022840"/>
    </source>
</evidence>
<dbReference type="SUPFAM" id="SSF47384">
    <property type="entry name" value="Homodimeric domain of signal transducing histidine kinase"/>
    <property type="match status" value="1"/>
</dbReference>
<feature type="domain" description="Histidine kinase" evidence="15">
    <location>
        <begin position="387"/>
        <end position="605"/>
    </location>
</feature>
<dbReference type="SUPFAM" id="SSF103190">
    <property type="entry name" value="Sensory domain-like"/>
    <property type="match status" value="1"/>
</dbReference>
<dbReference type="SMART" id="SM00387">
    <property type="entry name" value="HATPase_c"/>
    <property type="match status" value="1"/>
</dbReference>
<dbReference type="Pfam" id="PF02518">
    <property type="entry name" value="HATPase_c"/>
    <property type="match status" value="1"/>
</dbReference>
<dbReference type="CDD" id="cd06225">
    <property type="entry name" value="HAMP"/>
    <property type="match status" value="1"/>
</dbReference>
<dbReference type="EMBL" id="CP062983">
    <property type="protein sequence ID" value="QPC83856.1"/>
    <property type="molecule type" value="Genomic_DNA"/>
</dbReference>
<proteinExistence type="predicted"/>
<keyword evidence="6" id="KW-0808">Transferase</keyword>
<sequence>MLKNASLVVKLNILVLLVLALLLVGVIFLLIQNTQNLTQEIGGERIVEEVSIIRNRLEELKREMLVDTNFIVSSVSFYQAVGRRDADDTATIINTANTYLGLDDITVVDGDGNRLVDTYQDVDTMQEDALLQQALGRVTKSSLLIEQNADRIEISLAASAPIFNTSGNVLGAVQMSRHINSAFLQSLVFQQQATYLGLTHDNAIVVYSHPEAADLEQNILVNNITLNAEAVAAARQGEAIIQEKLILGEGGVPHMVAYVPIMTDGSDPNAVIMIVVELDEIFSFQNRTLLNTILIFFALTLVTMAIMYVNLYRTVIRPLTELKTSSQTITNGQYDKRVPVMTRDEVGQLAQSFNEMAIAVQQREVSLRAAREQAERADKVKSMFLASVSHELRTPLNAIINLTKFVGLGMYGAVNNEQVDILQKVESRSKHLLNLINDVLDISKIESDSLELFVEDGINLAEIAQSAVETTQSLVINKSVEIQCEIEEHLPLLTGDGQRIQQIIINLLSNAYKFTDEGVINLRVYCQQDEVIIRIQDSGIGIEEEDRELIFEAFRQTKEGLRKGEGTGLGLPISRRLAQAHGGRLWFESTPGAGAVFYVALPLKTRLVVTL</sequence>
<organism evidence="17 18">
    <name type="scientific">Phototrophicus methaneseepsis</name>
    <dbReference type="NCBI Taxonomy" id="2710758"/>
    <lineage>
        <taxon>Bacteria</taxon>
        <taxon>Bacillati</taxon>
        <taxon>Chloroflexota</taxon>
        <taxon>Candidatus Thermofontia</taxon>
        <taxon>Phototrophicales</taxon>
        <taxon>Phototrophicaceae</taxon>
        <taxon>Phototrophicus</taxon>
    </lineage>
</organism>
<dbReference type="Gene3D" id="6.10.340.10">
    <property type="match status" value="1"/>
</dbReference>
<evidence type="ECO:0000256" key="3">
    <source>
        <dbReference type="ARBA" id="ARBA00012438"/>
    </source>
</evidence>
<dbReference type="InterPro" id="IPR003594">
    <property type="entry name" value="HATPase_dom"/>
</dbReference>
<reference evidence="17 18" key="1">
    <citation type="submission" date="2020-02" db="EMBL/GenBank/DDBJ databases">
        <authorList>
            <person name="Zheng R.K."/>
            <person name="Sun C.M."/>
        </authorList>
    </citation>
    <scope>NUCLEOTIDE SEQUENCE [LARGE SCALE GENOMIC DNA]</scope>
    <source>
        <strain evidence="18">rifampicinis</strain>
    </source>
</reference>
<evidence type="ECO:0000256" key="7">
    <source>
        <dbReference type="ARBA" id="ARBA00022692"/>
    </source>
</evidence>
<keyword evidence="11 14" id="KW-1133">Transmembrane helix</keyword>
<evidence type="ECO:0000256" key="8">
    <source>
        <dbReference type="ARBA" id="ARBA00022741"/>
    </source>
</evidence>